<dbReference type="GO" id="GO:0000156">
    <property type="term" value="F:phosphorelay response regulator activity"/>
    <property type="evidence" value="ECO:0007669"/>
    <property type="project" value="TreeGrafter"/>
</dbReference>
<dbReference type="PANTHER" id="PTHR48111:SF73">
    <property type="entry name" value="ALKALINE PHOSPHATASE SYNTHESIS TRANSCRIPTIONAL REGULATORY PROTEIN PHOP"/>
    <property type="match status" value="1"/>
</dbReference>
<evidence type="ECO:0000256" key="3">
    <source>
        <dbReference type="ARBA" id="ARBA00023015"/>
    </source>
</evidence>
<reference evidence="6" key="1">
    <citation type="journal article" date="2014" name="Genome Announc.">
        <title>Draft genome sequences of the altered schaedler flora, a defined bacterial community from gnotobiotic mice.</title>
        <authorList>
            <person name="Wannemuehler M.J."/>
            <person name="Overstreet A.M."/>
            <person name="Ward D.V."/>
            <person name="Phillips G.J."/>
        </authorList>
    </citation>
    <scope>NUCLEOTIDE SEQUENCE</scope>
    <source>
        <strain evidence="6">ASF457</strain>
    </source>
</reference>
<dbReference type="Proteomes" id="UP000017429">
    <property type="component" value="Chromosome"/>
</dbReference>
<dbReference type="Gene3D" id="1.10.10.10">
    <property type="entry name" value="Winged helix-like DNA-binding domain superfamily/Winged helix DNA-binding domain"/>
    <property type="match status" value="1"/>
</dbReference>
<dbReference type="GO" id="GO:0000976">
    <property type="term" value="F:transcription cis-regulatory region binding"/>
    <property type="evidence" value="ECO:0007669"/>
    <property type="project" value="TreeGrafter"/>
</dbReference>
<evidence type="ECO:0000256" key="1">
    <source>
        <dbReference type="ARBA" id="ARBA00022553"/>
    </source>
</evidence>
<keyword evidence="1" id="KW-0597">Phosphoprotein</keyword>
<evidence type="ECO:0000313" key="7">
    <source>
        <dbReference type="Proteomes" id="UP000017429"/>
    </source>
</evidence>
<dbReference type="GO" id="GO:0032993">
    <property type="term" value="C:protein-DNA complex"/>
    <property type="evidence" value="ECO:0007669"/>
    <property type="project" value="TreeGrafter"/>
</dbReference>
<evidence type="ECO:0000313" key="6">
    <source>
        <dbReference type="EMBL" id="USF23651.1"/>
    </source>
</evidence>
<proteinExistence type="predicted"/>
<dbReference type="InterPro" id="IPR036388">
    <property type="entry name" value="WH-like_DNA-bd_sf"/>
</dbReference>
<dbReference type="PROSITE" id="PS51755">
    <property type="entry name" value="OMPR_PHOB"/>
    <property type="match status" value="1"/>
</dbReference>
<keyword evidence="2" id="KW-0902">Two-component regulatory system</keyword>
<dbReference type="SMART" id="SM00448">
    <property type="entry name" value="REC"/>
    <property type="match status" value="1"/>
</dbReference>
<dbReference type="PROSITE" id="PS50110">
    <property type="entry name" value="RESPONSE_REGULATORY"/>
    <property type="match status" value="1"/>
</dbReference>
<keyword evidence="5" id="KW-0804">Transcription</keyword>
<dbReference type="InterPro" id="IPR001867">
    <property type="entry name" value="OmpR/PhoB-type_DNA-bd"/>
</dbReference>
<evidence type="ECO:0000256" key="2">
    <source>
        <dbReference type="ARBA" id="ARBA00023012"/>
    </source>
</evidence>
<dbReference type="CDD" id="cd17574">
    <property type="entry name" value="REC_OmpR"/>
    <property type="match status" value="1"/>
</dbReference>
<dbReference type="AlphaFoldDB" id="V2QFY6"/>
<dbReference type="GO" id="GO:0005829">
    <property type="term" value="C:cytosol"/>
    <property type="evidence" value="ECO:0007669"/>
    <property type="project" value="TreeGrafter"/>
</dbReference>
<dbReference type="FunFam" id="3.40.50.2300:FF:000001">
    <property type="entry name" value="DNA-binding response regulator PhoB"/>
    <property type="match status" value="1"/>
</dbReference>
<dbReference type="Pfam" id="PF00486">
    <property type="entry name" value="Trans_reg_C"/>
    <property type="match status" value="1"/>
</dbReference>
<dbReference type="InterPro" id="IPR011006">
    <property type="entry name" value="CheY-like_superfamily"/>
</dbReference>
<organism evidence="6 7">
    <name type="scientific">Mucispirillum schaedleri ASF457</name>
    <dbReference type="NCBI Taxonomy" id="1379858"/>
    <lineage>
        <taxon>Bacteria</taxon>
        <taxon>Pseudomonadati</taxon>
        <taxon>Deferribacterota</taxon>
        <taxon>Deferribacteres</taxon>
        <taxon>Deferribacterales</taxon>
        <taxon>Mucispirillaceae</taxon>
        <taxon>Mucispirillum</taxon>
    </lineage>
</organism>
<keyword evidence="3" id="KW-0805">Transcription regulation</keyword>
<reference evidence="6" key="2">
    <citation type="submission" date="2022-05" db="EMBL/GenBank/DDBJ databases">
        <authorList>
            <person name="Proctor A.L."/>
            <person name="Phillips G.J."/>
            <person name="Wannemuehler M.J."/>
        </authorList>
    </citation>
    <scope>NUCLEOTIDE SEQUENCE</scope>
    <source>
        <strain evidence="6">ASF457</strain>
    </source>
</reference>
<dbReference type="Gene3D" id="6.10.250.690">
    <property type="match status" value="1"/>
</dbReference>
<dbReference type="InterPro" id="IPR016032">
    <property type="entry name" value="Sig_transdc_resp-reg_C-effctor"/>
</dbReference>
<accession>V2QFY6</accession>
<keyword evidence="4" id="KW-0238">DNA-binding</keyword>
<dbReference type="InterPro" id="IPR039420">
    <property type="entry name" value="WalR-like"/>
</dbReference>
<dbReference type="PANTHER" id="PTHR48111">
    <property type="entry name" value="REGULATOR OF RPOS"/>
    <property type="match status" value="1"/>
</dbReference>
<protein>
    <submittedName>
        <fullName evidence="6">Sensory transduction protein regX3</fullName>
    </submittedName>
</protein>
<dbReference type="eggNOG" id="COG0745">
    <property type="taxonomic scope" value="Bacteria"/>
</dbReference>
<dbReference type="GO" id="GO:0006355">
    <property type="term" value="P:regulation of DNA-templated transcription"/>
    <property type="evidence" value="ECO:0007669"/>
    <property type="project" value="InterPro"/>
</dbReference>
<dbReference type="EMBL" id="CP097562">
    <property type="protein sequence ID" value="USF23651.1"/>
    <property type="molecule type" value="Genomic_DNA"/>
</dbReference>
<keyword evidence="7" id="KW-1185">Reference proteome</keyword>
<dbReference type="InterPro" id="IPR001789">
    <property type="entry name" value="Sig_transdc_resp-reg_receiver"/>
</dbReference>
<dbReference type="CDD" id="cd00383">
    <property type="entry name" value="trans_reg_C"/>
    <property type="match status" value="1"/>
</dbReference>
<dbReference type="SMART" id="SM00862">
    <property type="entry name" value="Trans_reg_C"/>
    <property type="match status" value="1"/>
</dbReference>
<gene>
    <name evidence="6" type="primary">regX3_1</name>
    <name evidence="6" type="ORF">N508_000717</name>
</gene>
<evidence type="ECO:0000256" key="5">
    <source>
        <dbReference type="ARBA" id="ARBA00023163"/>
    </source>
</evidence>
<dbReference type="Gene3D" id="3.40.50.2300">
    <property type="match status" value="1"/>
</dbReference>
<dbReference type="SUPFAM" id="SSF52172">
    <property type="entry name" value="CheY-like"/>
    <property type="match status" value="1"/>
</dbReference>
<name>V2QFY6_9BACT</name>
<evidence type="ECO:0000256" key="4">
    <source>
        <dbReference type="ARBA" id="ARBA00023125"/>
    </source>
</evidence>
<dbReference type="KEGG" id="msch:N508_000717"/>
<dbReference type="Pfam" id="PF00072">
    <property type="entry name" value="Response_reg"/>
    <property type="match status" value="1"/>
</dbReference>
<sequence>MMIYNIKNNTCQEEIFNVNIFIMSDKINILIVEDEIKVAETIKSYLEKEGFNASFAILGSAAVNILNEKTFNLIILDLMLPDISGEEICKMVRKTSDVPIIVLTAKSSEDSKVNVLNTGADDYLIKPVSPRELVARVKAVLRRAGLFSENSAVPYNDGLSIDFASRTVKKNDIEITLTPNEYKLLKFLAQNAGRYFSREDLIEGAIGAKYDGYDRAVDSHIKNLRQKIEDNPKSPKYIVTQYGVGYKFAGTKI</sequence>
<reference evidence="6" key="3">
    <citation type="submission" date="2022-06" db="EMBL/GenBank/DDBJ databases">
        <title>Resources to Facilitate Use of the Altered Schaedler Flora (ASF) Mouse Model to Study Microbiome Function.</title>
        <authorList>
            <person name="Proctor A."/>
            <person name="Parvinroo S."/>
            <person name="Richie T."/>
            <person name="Jia X."/>
            <person name="Lee S.T.M."/>
            <person name="Karp P.D."/>
            <person name="Paley S."/>
            <person name="Kostic A.D."/>
            <person name="Pierre J.F."/>
            <person name="Wannemuehler M.J."/>
            <person name="Phillips G.J."/>
        </authorList>
    </citation>
    <scope>NUCLEOTIDE SEQUENCE</scope>
    <source>
        <strain evidence="6">ASF457</strain>
    </source>
</reference>
<dbReference type="SUPFAM" id="SSF46894">
    <property type="entry name" value="C-terminal effector domain of the bipartite response regulators"/>
    <property type="match status" value="1"/>
</dbReference>